<evidence type="ECO:0008006" key="4">
    <source>
        <dbReference type="Google" id="ProtNLM"/>
    </source>
</evidence>
<evidence type="ECO:0000313" key="2">
    <source>
        <dbReference type="EMBL" id="KPV43301.1"/>
    </source>
</evidence>
<dbReference type="AlphaFoldDB" id="A0A0N8PP45"/>
<dbReference type="RefSeq" id="WP_054969730.1">
    <property type="nucleotide sequence ID" value="NZ_LJCO01000054.1"/>
</dbReference>
<dbReference type="Proteomes" id="UP000050482">
    <property type="component" value="Unassembled WGS sequence"/>
</dbReference>
<sequence>MKKTTVKTALPFILSVAALSFPLSGVFDTATIFLDQIPWYVGTLVVLIIVFIGALFDMLGVAAAAARETPFHAMASKRVFGARRAIFIVRNAEKVSSLASDVVGDIAGVLSGAGALAVSVQLQKALHSKGWTAELIVILLTAFITALTVGAKAIGKTVAIQSPTPIVLFAAKAFDTLFLWRKPVEAVAARRRKTKN</sequence>
<accession>A0A0N8PP45</accession>
<dbReference type="STRING" id="471514.AN477_13560"/>
<keyword evidence="1" id="KW-1133">Transmembrane helix</keyword>
<dbReference type="OrthoDB" id="2111373at2"/>
<keyword evidence="1" id="KW-0472">Membrane</keyword>
<name>A0A0N8PP45_9BACL</name>
<keyword evidence="3" id="KW-1185">Reference proteome</keyword>
<keyword evidence="1" id="KW-0812">Transmembrane</keyword>
<comment type="caution">
    <text evidence="2">The sequence shown here is derived from an EMBL/GenBank/DDBJ whole genome shotgun (WGS) entry which is preliminary data.</text>
</comment>
<gene>
    <name evidence="2" type="ORF">AN477_13560</name>
</gene>
<proteinExistence type="predicted"/>
<evidence type="ECO:0000256" key="1">
    <source>
        <dbReference type="SAM" id="Phobius"/>
    </source>
</evidence>
<protein>
    <recommendedName>
        <fullName evidence="4">CNNM transmembrane domain-containing protein</fullName>
    </recommendedName>
</protein>
<feature type="transmembrane region" description="Helical" evidence="1">
    <location>
        <begin position="131"/>
        <end position="154"/>
    </location>
</feature>
<reference evidence="2 3" key="1">
    <citation type="submission" date="2015-09" db="EMBL/GenBank/DDBJ databases">
        <title>Draft genome sequence of Alicyclobacillus ferrooxydans DSM 22381.</title>
        <authorList>
            <person name="Hemp J."/>
        </authorList>
    </citation>
    <scope>NUCLEOTIDE SEQUENCE [LARGE SCALE GENOMIC DNA]</scope>
    <source>
        <strain evidence="2 3">TC-34</strain>
    </source>
</reference>
<feature type="transmembrane region" description="Helical" evidence="1">
    <location>
        <begin position="39"/>
        <end position="66"/>
    </location>
</feature>
<dbReference type="EMBL" id="LJCO01000054">
    <property type="protein sequence ID" value="KPV43301.1"/>
    <property type="molecule type" value="Genomic_DNA"/>
</dbReference>
<evidence type="ECO:0000313" key="3">
    <source>
        <dbReference type="Proteomes" id="UP000050482"/>
    </source>
</evidence>
<organism evidence="2 3">
    <name type="scientific">Alicyclobacillus ferrooxydans</name>
    <dbReference type="NCBI Taxonomy" id="471514"/>
    <lineage>
        <taxon>Bacteria</taxon>
        <taxon>Bacillati</taxon>
        <taxon>Bacillota</taxon>
        <taxon>Bacilli</taxon>
        <taxon>Bacillales</taxon>
        <taxon>Alicyclobacillaceae</taxon>
        <taxon>Alicyclobacillus</taxon>
    </lineage>
</organism>
<dbReference type="PATRIC" id="fig|471514.4.peg.1416"/>